<dbReference type="SUPFAM" id="SSF53474">
    <property type="entry name" value="alpha/beta-Hydrolases"/>
    <property type="match status" value="1"/>
</dbReference>
<organism evidence="4 5">
    <name type="scientific">Sphingomonas populi</name>
    <dbReference type="NCBI Taxonomy" id="2484750"/>
    <lineage>
        <taxon>Bacteria</taxon>
        <taxon>Pseudomonadati</taxon>
        <taxon>Pseudomonadota</taxon>
        <taxon>Alphaproteobacteria</taxon>
        <taxon>Sphingomonadales</taxon>
        <taxon>Sphingomonadaceae</taxon>
        <taxon>Sphingomonas</taxon>
    </lineage>
</organism>
<dbReference type="PANTHER" id="PTHR48081">
    <property type="entry name" value="AB HYDROLASE SUPERFAMILY PROTEIN C4A8.06C"/>
    <property type="match status" value="1"/>
</dbReference>
<comment type="caution">
    <text evidence="4">The sequence shown here is derived from an EMBL/GenBank/DDBJ whole genome shotgun (WGS) entry which is preliminary data.</text>
</comment>
<evidence type="ECO:0000313" key="4">
    <source>
        <dbReference type="EMBL" id="RZF61036.1"/>
    </source>
</evidence>
<sequence length="351" mass="37294">MTQGNTLDTQTPPPAGPDRRRFGVGALASLFAVTAPQAQARAGSASLDPTAWSHAWPPADVIPLWPDVPPGRIAGFEVPVTPTGWAGGAWPAAFLRRTAMPTLNVFRPANPTGEAMLVCPGGAYVFVSAAIEGVDVARVFNALGVTVFVLSYRLPGEGWQDRANVPLQDAQRAMRLIRTHARAFGIAPERVGVLGFSAGGHLAATLAVDHAEPVYQPVDSADRQSARPAYAGLIYPVILTDGPLAHVRSRTELLGPSPSPEQAAHRSPNLRVSLATPPCFLAHAADDTTVSIDNSLAMYAALRATKIVCEGHFFAEGQHAFGTGRADQPSELWPQLFERWARSTLRQVSPG</sequence>
<dbReference type="OrthoDB" id="9771666at2"/>
<feature type="region of interest" description="Disordered" evidence="2">
    <location>
        <begin position="1"/>
        <end position="20"/>
    </location>
</feature>
<dbReference type="InterPro" id="IPR050300">
    <property type="entry name" value="GDXG_lipolytic_enzyme"/>
</dbReference>
<evidence type="ECO:0000313" key="5">
    <source>
        <dbReference type="Proteomes" id="UP000292085"/>
    </source>
</evidence>
<dbReference type="InterPro" id="IPR029058">
    <property type="entry name" value="AB_hydrolase_fold"/>
</dbReference>
<dbReference type="Gene3D" id="3.40.50.1820">
    <property type="entry name" value="alpha/beta hydrolase"/>
    <property type="match status" value="1"/>
</dbReference>
<keyword evidence="1 4" id="KW-0378">Hydrolase</keyword>
<dbReference type="Pfam" id="PF20434">
    <property type="entry name" value="BD-FAE"/>
    <property type="match status" value="1"/>
</dbReference>
<evidence type="ECO:0000256" key="1">
    <source>
        <dbReference type="ARBA" id="ARBA00022801"/>
    </source>
</evidence>
<dbReference type="AlphaFoldDB" id="A0A4Q6XX25"/>
<proteinExistence type="predicted"/>
<feature type="compositionally biased region" description="Polar residues" evidence="2">
    <location>
        <begin position="1"/>
        <end position="10"/>
    </location>
</feature>
<dbReference type="PANTHER" id="PTHR48081:SF6">
    <property type="entry name" value="PEPTIDASE S9 PROLYL OLIGOPEPTIDASE CATALYTIC DOMAIN-CONTAINING PROTEIN"/>
    <property type="match status" value="1"/>
</dbReference>
<dbReference type="InterPro" id="IPR049492">
    <property type="entry name" value="BD-FAE-like_dom"/>
</dbReference>
<accession>A0A4Q6XX25</accession>
<evidence type="ECO:0000256" key="2">
    <source>
        <dbReference type="SAM" id="MobiDB-lite"/>
    </source>
</evidence>
<dbReference type="GO" id="GO:0016787">
    <property type="term" value="F:hydrolase activity"/>
    <property type="evidence" value="ECO:0007669"/>
    <property type="project" value="UniProtKB-KW"/>
</dbReference>
<reference evidence="4 5" key="1">
    <citation type="submission" date="2019-02" db="EMBL/GenBank/DDBJ databases">
        <authorList>
            <person name="Li Y."/>
        </authorList>
    </citation>
    <scope>NUCLEOTIDE SEQUENCE [LARGE SCALE GENOMIC DNA]</scope>
    <source>
        <strain evidence="4 5">3-7</strain>
    </source>
</reference>
<protein>
    <submittedName>
        <fullName evidence="4">Alpha/beta hydrolase</fullName>
    </submittedName>
</protein>
<name>A0A4Q6XX25_9SPHN</name>
<dbReference type="Proteomes" id="UP000292085">
    <property type="component" value="Unassembled WGS sequence"/>
</dbReference>
<evidence type="ECO:0000259" key="3">
    <source>
        <dbReference type="Pfam" id="PF20434"/>
    </source>
</evidence>
<gene>
    <name evidence="4" type="ORF">EWE75_19930</name>
</gene>
<feature type="domain" description="BD-FAE-like" evidence="3">
    <location>
        <begin position="108"/>
        <end position="302"/>
    </location>
</feature>
<keyword evidence="5" id="KW-1185">Reference proteome</keyword>
<dbReference type="EMBL" id="SGIS01000040">
    <property type="protein sequence ID" value="RZF61036.1"/>
    <property type="molecule type" value="Genomic_DNA"/>
</dbReference>